<keyword evidence="4" id="KW-0812">Transmembrane</keyword>
<dbReference type="GO" id="GO:0030313">
    <property type="term" value="C:cell envelope"/>
    <property type="evidence" value="ECO:0007669"/>
    <property type="project" value="UniProtKB-SubCell"/>
</dbReference>
<sequence>MRRAPGPLQSQITVFFAGSSQACIIAVDALPPDRISLSSNPGIEWTSCMNALLQSETDLPPPLAMPVQGPARQGRRALLAGLVLAALAGGAGWWLWSSPPAVHYDTAPVIRRDLENAVTASGRIEPGAYVDVGAQVSGQLRRLHVAAGDRVEAGQLLAEIDAEVQAAQVEGLQAELARLAAERSELQAQLAFAERQAGRHSSLAGRASSRVTLEEAERDRDVLRARIEALDATIRRSRAALRAEEATLARSRITSPMAGTVVAVEAREGQTLNANYDTPVILRIADLATMTVRSDVSEADVVHLRPGMPVWFTTLGFPDRRHRATLRQVLPAPPVKEEEGASSVVTYVALFDIANAGGELLSGMTAQVFFVTESAADVLAVPVSALDDDGSLRVQTPGGALETRHPATGMRTRAHAAILSGLAEGEHVVTGERPAEGEPLLRIAP</sequence>
<dbReference type="Pfam" id="PF25917">
    <property type="entry name" value="BSH_RND"/>
    <property type="match status" value="1"/>
</dbReference>
<dbReference type="GO" id="GO:0019898">
    <property type="term" value="C:extrinsic component of membrane"/>
    <property type="evidence" value="ECO:0007669"/>
    <property type="project" value="InterPro"/>
</dbReference>
<dbReference type="InterPro" id="IPR058625">
    <property type="entry name" value="MdtA-like_BSH"/>
</dbReference>
<dbReference type="SUPFAM" id="SSF111369">
    <property type="entry name" value="HlyD-like secretion proteins"/>
    <property type="match status" value="1"/>
</dbReference>
<evidence type="ECO:0000313" key="6">
    <source>
        <dbReference type="EMBL" id="ABL73192.1"/>
    </source>
</evidence>
<evidence type="ECO:0000313" key="7">
    <source>
        <dbReference type="Proteomes" id="UP000000361"/>
    </source>
</evidence>
<dbReference type="EnsemblBacteria" id="ABL73192">
    <property type="protein sequence ID" value="ABL73192"/>
    <property type="gene ID" value="Pden_5132"/>
</dbReference>
<dbReference type="PROSITE" id="PS51257">
    <property type="entry name" value="PROKAR_LIPOPROTEIN"/>
    <property type="match status" value="1"/>
</dbReference>
<dbReference type="Gene3D" id="6.10.140.1990">
    <property type="match status" value="1"/>
</dbReference>
<keyword evidence="4" id="KW-1133">Transmembrane helix</keyword>
<gene>
    <name evidence="6" type="ordered locus">Pden_5132</name>
</gene>
<protein>
    <submittedName>
        <fullName evidence="6">Efflux transporter, RND family, MFP subunit</fullName>
    </submittedName>
</protein>
<evidence type="ECO:0000256" key="1">
    <source>
        <dbReference type="ARBA" id="ARBA00009477"/>
    </source>
</evidence>
<evidence type="ECO:0000256" key="3">
    <source>
        <dbReference type="SAM" id="Coils"/>
    </source>
</evidence>
<keyword evidence="4" id="KW-0472">Membrane</keyword>
<organism evidence="6 7">
    <name type="scientific">Paracoccus denitrificans (strain Pd 1222)</name>
    <dbReference type="NCBI Taxonomy" id="318586"/>
    <lineage>
        <taxon>Bacteria</taxon>
        <taxon>Pseudomonadati</taxon>
        <taxon>Pseudomonadota</taxon>
        <taxon>Alphaproteobacteria</taxon>
        <taxon>Rhodobacterales</taxon>
        <taxon>Paracoccaceae</taxon>
        <taxon>Paracoccus</taxon>
    </lineage>
</organism>
<name>A1BCE8_PARDP</name>
<dbReference type="InterPro" id="IPR006143">
    <property type="entry name" value="RND_pump_MFP"/>
</dbReference>
<dbReference type="GO" id="GO:1990281">
    <property type="term" value="C:efflux pump complex"/>
    <property type="evidence" value="ECO:0007669"/>
    <property type="project" value="TreeGrafter"/>
</dbReference>
<feature type="coiled-coil region" evidence="3">
    <location>
        <begin position="162"/>
        <end position="233"/>
    </location>
</feature>
<accession>A1BCE8</accession>
<dbReference type="InterPro" id="IPR030190">
    <property type="entry name" value="MacA_alpha-hairpin_sf"/>
</dbReference>
<dbReference type="KEGG" id="pde:Pden_5132"/>
<dbReference type="eggNOG" id="COG0845">
    <property type="taxonomic scope" value="Bacteria"/>
</dbReference>
<dbReference type="Gene3D" id="2.40.30.170">
    <property type="match status" value="1"/>
</dbReference>
<keyword evidence="6" id="KW-0614">Plasmid</keyword>
<geneLocation type="plasmid" evidence="7">
    <name>pPD1222</name>
</geneLocation>
<keyword evidence="2 3" id="KW-0175">Coiled coil</keyword>
<evidence type="ECO:0000259" key="5">
    <source>
        <dbReference type="Pfam" id="PF25917"/>
    </source>
</evidence>
<dbReference type="Proteomes" id="UP000000361">
    <property type="component" value="Chromosome 1"/>
</dbReference>
<dbReference type="NCBIfam" id="TIGR01730">
    <property type="entry name" value="RND_mfp"/>
    <property type="match status" value="1"/>
</dbReference>
<dbReference type="GO" id="GO:1990195">
    <property type="term" value="C:macrolide transmembrane transporter complex"/>
    <property type="evidence" value="ECO:0007669"/>
    <property type="project" value="InterPro"/>
</dbReference>
<dbReference type="HOGENOM" id="CLU_018816_14_1_5"/>
<feature type="transmembrane region" description="Helical" evidence="4">
    <location>
        <begin position="77"/>
        <end position="96"/>
    </location>
</feature>
<dbReference type="PANTHER" id="PTHR30469">
    <property type="entry name" value="MULTIDRUG RESISTANCE PROTEIN MDTA"/>
    <property type="match status" value="1"/>
</dbReference>
<feature type="domain" description="Multidrug resistance protein MdtA-like barrel-sandwich hybrid" evidence="5">
    <location>
        <begin position="130"/>
        <end position="282"/>
    </location>
</feature>
<dbReference type="GO" id="GO:1990961">
    <property type="term" value="P:xenobiotic detoxification by transmembrane export across the plasma membrane"/>
    <property type="evidence" value="ECO:0007669"/>
    <property type="project" value="InterPro"/>
</dbReference>
<dbReference type="Gene3D" id="2.40.50.100">
    <property type="match status" value="1"/>
</dbReference>
<evidence type="ECO:0000256" key="2">
    <source>
        <dbReference type="ARBA" id="ARBA00023054"/>
    </source>
</evidence>
<keyword evidence="7" id="KW-1185">Reference proteome</keyword>
<proteinExistence type="inferred from homology"/>
<dbReference type="AlphaFoldDB" id="A1BCE8"/>
<dbReference type="Gene3D" id="2.40.420.20">
    <property type="match status" value="1"/>
</dbReference>
<dbReference type="PANTHER" id="PTHR30469:SF33">
    <property type="entry name" value="SLR1207 PROTEIN"/>
    <property type="match status" value="1"/>
</dbReference>
<comment type="similarity">
    <text evidence="1">Belongs to the membrane fusion protein (MFP) (TC 8.A.1) family.</text>
</comment>
<dbReference type="GO" id="GO:0015562">
    <property type="term" value="F:efflux transmembrane transporter activity"/>
    <property type="evidence" value="ECO:0007669"/>
    <property type="project" value="TreeGrafter"/>
</dbReference>
<dbReference type="EMBL" id="CP000491">
    <property type="protein sequence ID" value="ABL73192.1"/>
    <property type="molecule type" value="Genomic_DNA"/>
</dbReference>
<evidence type="ECO:0000256" key="4">
    <source>
        <dbReference type="SAM" id="Phobius"/>
    </source>
</evidence>
<reference evidence="7" key="1">
    <citation type="submission" date="2006-12" db="EMBL/GenBank/DDBJ databases">
        <title>Complete sequence of plasmid 1 of Paracoccus denitrificans PD1222.</title>
        <authorList>
            <person name="Copeland A."/>
            <person name="Lucas S."/>
            <person name="Lapidus A."/>
            <person name="Barry K."/>
            <person name="Detter J.C."/>
            <person name="Glavina del Rio T."/>
            <person name="Hammon N."/>
            <person name="Israni S."/>
            <person name="Dalin E."/>
            <person name="Tice H."/>
            <person name="Pitluck S."/>
            <person name="Munk A.C."/>
            <person name="Brettin T."/>
            <person name="Bruce D."/>
            <person name="Han C."/>
            <person name="Tapia R."/>
            <person name="Gilna P."/>
            <person name="Schmutz J."/>
            <person name="Larimer F."/>
            <person name="Land M."/>
            <person name="Hauser L."/>
            <person name="Kyrpides N."/>
            <person name="Lykidis A."/>
            <person name="Spiro S."/>
            <person name="Richardson D.J."/>
            <person name="Moir J.W.B."/>
            <person name="Ferguson S.J."/>
            <person name="van Spanning R.J.M."/>
            <person name="Richardson P."/>
        </authorList>
    </citation>
    <scope>NUCLEOTIDE SEQUENCE [LARGE SCALE GENOMIC DNA]</scope>
    <source>
        <strain evidence="7">Pd 1222</strain>
        <plasmid evidence="7">pPD1222</plasmid>
    </source>
</reference>